<dbReference type="EMBL" id="BARW01000374">
    <property type="protein sequence ID" value="GAI63535.1"/>
    <property type="molecule type" value="Genomic_DNA"/>
</dbReference>
<sequence>MPKKVKKRRVSLTLTQPYVEGLDALVEKGLFTERQDAIREFIRDGFTKHGIDPF</sequence>
<evidence type="ECO:0008006" key="2">
    <source>
        <dbReference type="Google" id="ProtNLM"/>
    </source>
</evidence>
<dbReference type="InterPro" id="IPR013321">
    <property type="entry name" value="Arc_rbn_hlx_hlx"/>
</dbReference>
<name>X1RK61_9ZZZZ</name>
<dbReference type="GO" id="GO:0006355">
    <property type="term" value="P:regulation of DNA-templated transcription"/>
    <property type="evidence" value="ECO:0007669"/>
    <property type="project" value="InterPro"/>
</dbReference>
<proteinExistence type="predicted"/>
<dbReference type="Gene3D" id="1.10.1220.10">
    <property type="entry name" value="Met repressor-like"/>
    <property type="match status" value="1"/>
</dbReference>
<dbReference type="SUPFAM" id="SSF47598">
    <property type="entry name" value="Ribbon-helix-helix"/>
    <property type="match status" value="1"/>
</dbReference>
<dbReference type="CDD" id="cd22231">
    <property type="entry name" value="RHH_NikR_HicB-like"/>
    <property type="match status" value="1"/>
</dbReference>
<reference evidence="1" key="1">
    <citation type="journal article" date="2014" name="Front. Microbiol.">
        <title>High frequency of phylogenetically diverse reductive dehalogenase-homologous genes in deep subseafloor sedimentary metagenomes.</title>
        <authorList>
            <person name="Kawai M."/>
            <person name="Futagami T."/>
            <person name="Toyoda A."/>
            <person name="Takaki Y."/>
            <person name="Nishi S."/>
            <person name="Hori S."/>
            <person name="Arai W."/>
            <person name="Tsubouchi T."/>
            <person name="Morono Y."/>
            <person name="Uchiyama I."/>
            <person name="Ito T."/>
            <person name="Fujiyama A."/>
            <person name="Inagaki F."/>
            <person name="Takami H."/>
        </authorList>
    </citation>
    <scope>NUCLEOTIDE SEQUENCE</scope>
    <source>
        <strain evidence="1">Expedition CK06-06</strain>
    </source>
</reference>
<protein>
    <recommendedName>
        <fullName evidence="2">Ribbon-helix-helix protein CopG domain-containing protein</fullName>
    </recommendedName>
</protein>
<comment type="caution">
    <text evidence="1">The sequence shown here is derived from an EMBL/GenBank/DDBJ whole genome shotgun (WGS) entry which is preliminary data.</text>
</comment>
<dbReference type="InterPro" id="IPR010985">
    <property type="entry name" value="Ribbon_hlx_hlx"/>
</dbReference>
<evidence type="ECO:0000313" key="1">
    <source>
        <dbReference type="EMBL" id="GAI63535.1"/>
    </source>
</evidence>
<gene>
    <name evidence="1" type="ORF">S12H4_01750</name>
</gene>
<organism evidence="1">
    <name type="scientific">marine sediment metagenome</name>
    <dbReference type="NCBI Taxonomy" id="412755"/>
    <lineage>
        <taxon>unclassified sequences</taxon>
        <taxon>metagenomes</taxon>
        <taxon>ecological metagenomes</taxon>
    </lineage>
</organism>
<accession>X1RK61</accession>
<dbReference type="AlphaFoldDB" id="X1RK61"/>